<dbReference type="EMBL" id="BLPG01000001">
    <property type="protein sequence ID" value="GFJ95297.1"/>
    <property type="molecule type" value="Genomic_DNA"/>
</dbReference>
<keyword evidence="4" id="KW-1185">Reference proteome</keyword>
<evidence type="ECO:0008006" key="5">
    <source>
        <dbReference type="Google" id="ProtNLM"/>
    </source>
</evidence>
<dbReference type="InterPro" id="IPR006311">
    <property type="entry name" value="TAT_signal"/>
</dbReference>
<dbReference type="Gene3D" id="2.180.10.10">
    <property type="entry name" value="RHS repeat-associated core"/>
    <property type="match status" value="1"/>
</dbReference>
<dbReference type="NCBIfam" id="TIGR03696">
    <property type="entry name" value="Rhs_assc_core"/>
    <property type="match status" value="1"/>
</dbReference>
<keyword evidence="2" id="KW-0732">Signal</keyword>
<organism evidence="3 4">
    <name type="scientific">Phytohabitans rumicis</name>
    <dbReference type="NCBI Taxonomy" id="1076125"/>
    <lineage>
        <taxon>Bacteria</taxon>
        <taxon>Bacillati</taxon>
        <taxon>Actinomycetota</taxon>
        <taxon>Actinomycetes</taxon>
        <taxon>Micromonosporales</taxon>
        <taxon>Micromonosporaceae</taxon>
    </lineage>
</organism>
<feature type="compositionally biased region" description="Low complexity" evidence="1">
    <location>
        <begin position="26"/>
        <end position="38"/>
    </location>
</feature>
<dbReference type="InterPro" id="IPR022385">
    <property type="entry name" value="Rhs_assc_core"/>
</dbReference>
<feature type="region of interest" description="Disordered" evidence="1">
    <location>
        <begin position="26"/>
        <end position="55"/>
    </location>
</feature>
<accession>A0A6V8LMG8</accession>
<proteinExistence type="predicted"/>
<dbReference type="InterPro" id="IPR006530">
    <property type="entry name" value="YD"/>
</dbReference>
<feature type="chain" id="PRO_5028964656" description="Type IV secretion protein Rhs" evidence="2">
    <location>
        <begin position="28"/>
        <end position="1381"/>
    </location>
</feature>
<reference evidence="3 4" key="2">
    <citation type="submission" date="2020-03" db="EMBL/GenBank/DDBJ databases">
        <authorList>
            <person name="Ichikawa N."/>
            <person name="Kimura A."/>
            <person name="Kitahashi Y."/>
            <person name="Uohara A."/>
        </authorList>
    </citation>
    <scope>NUCLEOTIDE SEQUENCE [LARGE SCALE GENOMIC DNA]</scope>
    <source>
        <strain evidence="3 4">NBRC 108638</strain>
    </source>
</reference>
<dbReference type="PANTHER" id="PTHR32305">
    <property type="match status" value="1"/>
</dbReference>
<comment type="caution">
    <text evidence="3">The sequence shown here is derived from an EMBL/GenBank/DDBJ whole genome shotgun (WGS) entry which is preliminary data.</text>
</comment>
<dbReference type="RefSeq" id="WP_173082835.1">
    <property type="nucleotide sequence ID" value="NZ_BAABJB010000012.1"/>
</dbReference>
<evidence type="ECO:0000313" key="4">
    <source>
        <dbReference type="Proteomes" id="UP000482960"/>
    </source>
</evidence>
<evidence type="ECO:0000256" key="2">
    <source>
        <dbReference type="SAM" id="SignalP"/>
    </source>
</evidence>
<dbReference type="Proteomes" id="UP000482960">
    <property type="component" value="Unassembled WGS sequence"/>
</dbReference>
<feature type="signal peptide" evidence="2">
    <location>
        <begin position="1"/>
        <end position="27"/>
    </location>
</feature>
<dbReference type="PANTHER" id="PTHR32305:SF15">
    <property type="entry name" value="PROTEIN RHSA-RELATED"/>
    <property type="match status" value="1"/>
</dbReference>
<feature type="compositionally biased region" description="Low complexity" evidence="1">
    <location>
        <begin position="690"/>
        <end position="704"/>
    </location>
</feature>
<evidence type="ECO:0000313" key="3">
    <source>
        <dbReference type="EMBL" id="GFJ95297.1"/>
    </source>
</evidence>
<dbReference type="InterPro" id="IPR050708">
    <property type="entry name" value="T6SS_VgrG/RHS"/>
</dbReference>
<dbReference type="NCBIfam" id="TIGR01643">
    <property type="entry name" value="YD_repeat_2x"/>
    <property type="match status" value="1"/>
</dbReference>
<reference evidence="3 4" key="1">
    <citation type="submission" date="2020-03" db="EMBL/GenBank/DDBJ databases">
        <title>Whole genome shotgun sequence of Phytohabitans rumicis NBRC 108638.</title>
        <authorList>
            <person name="Komaki H."/>
            <person name="Tamura T."/>
        </authorList>
    </citation>
    <scope>NUCLEOTIDE SEQUENCE [LARGE SCALE GENOMIC DNA]</scope>
    <source>
        <strain evidence="3 4">NBRC 108638</strain>
    </source>
</reference>
<protein>
    <recommendedName>
        <fullName evidence="5">Type IV secretion protein Rhs</fullName>
    </recommendedName>
</protein>
<gene>
    <name evidence="3" type="ORF">Prum_089390</name>
</gene>
<name>A0A6V8LMG8_9ACTN</name>
<dbReference type="PROSITE" id="PS51318">
    <property type="entry name" value="TAT"/>
    <property type="match status" value="1"/>
</dbReference>
<feature type="region of interest" description="Disordered" evidence="1">
    <location>
        <begin position="682"/>
        <end position="707"/>
    </location>
</feature>
<sequence>MRTRRTFSAALTVVVTVAMFGAAPAAAAPEPGPAAAPELPSLPGQTAPAAGALASPRPGDVTAGMVVLAAPDLAPAQVTYQWRRATVDDWADIDPAHVSAAAGGTALAWNVRAALDAAESPARDGPLEVRATYPGGASAPVRFLFDGDLASAASQPLGPGMVNLETGELTLPGRGLSVASYGSDLAVGTTFRSRHAGVLDGAGIFGPGWVTTVGVSSLGARYGRLRVTGSLVHVGLADGTALGFTAVDPTRYAPPPGHETLALVREAGGFRLTDERGVGVTFTPIGDAYYPAVVSAPGTGQVTTVSWEATQTAARPTRILAPAPDGVDCTAPVRGCRLLTFSYADQATGDGDHPGRLRQIALTSWDPDATPPGMRTVPLARYRYDEAGRLRAAWDPRLDYPDEAGAHHVADTYGYAADGSLAEVGPAGEQPWQLTYTTVPGDPGAGRVAAVSRTTGAGTARTSVVYRVPVAGPPFDMSVAQTARWGQDPAPVRATAVFPPGQVPDGDQPAGVPPAAWQRATVIYLDGNGRAVNMVSPGGHASTTWYDRFGNVARGLSAANRARALAAGADSAALADRLSTVYVYDAGGRRVLETFGPEHDVMVDGAVVRGRQHSRFSYDEGAPAYPDGTGPGLLTTRIDSVRHTGSTDSAARTTRYEYDWELRRPTATVVDPGGLALTEQTTYDPETGLPTRTASTAPAAVTPADLPTSGARQTVYYGAGTGHPECDNRPEWANLPCRVQPADATRPWTTYTYDQYFQPRTVTERTADAVLRTTTIGYDGAGRAREVAVSGIGAPVPVRRTAYAASTGLVERTESVQGGAVVAQILRRHDGLGRPVGYTDADGTESSTAYHPGGQVATASDGKGTRAYGYDERGLPVTVTDSLVGTFTAGYDPDGNVVSQTWPAGVSVHTTYDETGLPVGLRYERPGCGQPTCTLYGETLVPTAHGQVARQTGTGPQRSYGYDAAGRLTSVEEGAAADCARRTYGFDGSTNRTTSTAAACTGDPPTSTRSWAYDAADRLVTPGTTYDQLGRTTAVPAADLVQGSDLAVTYHVTDMVRSITQAGRTAEYALDAGGDRIRSWTDSGVERRHHYQDDSDSPSWTEESTSTWSRQIRSVSGFAGVHGGGGLAQWQLTSLRGDVVATLEGGGPAAHPADEYGRAGPGTGVRRYGWLGAYQRAADTPGGLVLLGVRLYNPATGRFLTVDPIDGGNANDYEYCTGDPVNCHDLDGRAGGFWRKLLGGVIAVVGVVGALACGVSVVCGVAVGIGAAGAGYTAVHAGTPDWSWRGLFTTMAIGGGLGLLGPLSSGVRGRIGQRVADLPYIGQRSRLFGRLNIPGGVQGSLNHGGLRIGWWWTGTAAAGRPVFRIAIGGRHYRINWHIDIL</sequence>
<evidence type="ECO:0000256" key="1">
    <source>
        <dbReference type="SAM" id="MobiDB-lite"/>
    </source>
</evidence>